<evidence type="ECO:0000313" key="2">
    <source>
        <dbReference type="WBParaSite" id="L893_g11547.t1"/>
    </source>
</evidence>
<evidence type="ECO:0000313" key="1">
    <source>
        <dbReference type="Proteomes" id="UP000095287"/>
    </source>
</evidence>
<proteinExistence type="predicted"/>
<dbReference type="AlphaFoldDB" id="A0A1I7Y1P4"/>
<keyword evidence="1" id="KW-1185">Reference proteome</keyword>
<name>A0A1I7Y1P4_9BILA</name>
<sequence>MTATTSGSTTNDRKGFEKSFLHSRRKKLIMQKCINCLGSKAPESKDSDSPCATSGPLLLTKEFYYGKWLKMYGKHSLIILPKVLFTSRPYPWPYPFPLPCTGASNEQNLVPHGISP</sequence>
<accession>A0A1I7Y1P4</accession>
<dbReference type="WBParaSite" id="L893_g11547.t1">
    <property type="protein sequence ID" value="L893_g11547.t1"/>
    <property type="gene ID" value="L893_g11547"/>
</dbReference>
<reference evidence="2" key="1">
    <citation type="submission" date="2016-11" db="UniProtKB">
        <authorList>
            <consortium name="WormBaseParasite"/>
        </authorList>
    </citation>
    <scope>IDENTIFICATION</scope>
</reference>
<organism evidence="1 2">
    <name type="scientific">Steinernema glaseri</name>
    <dbReference type="NCBI Taxonomy" id="37863"/>
    <lineage>
        <taxon>Eukaryota</taxon>
        <taxon>Metazoa</taxon>
        <taxon>Ecdysozoa</taxon>
        <taxon>Nematoda</taxon>
        <taxon>Chromadorea</taxon>
        <taxon>Rhabditida</taxon>
        <taxon>Tylenchina</taxon>
        <taxon>Panagrolaimomorpha</taxon>
        <taxon>Strongyloidoidea</taxon>
        <taxon>Steinernematidae</taxon>
        <taxon>Steinernema</taxon>
    </lineage>
</organism>
<protein>
    <submittedName>
        <fullName evidence="2">PH domain-containing protein</fullName>
    </submittedName>
</protein>
<dbReference type="Proteomes" id="UP000095287">
    <property type="component" value="Unplaced"/>
</dbReference>